<comment type="caution">
    <text evidence="1">The sequence shown here is derived from an EMBL/GenBank/DDBJ whole genome shotgun (WGS) entry which is preliminary data.</text>
</comment>
<dbReference type="Proteomes" id="UP001150603">
    <property type="component" value="Unassembled WGS sequence"/>
</dbReference>
<protein>
    <submittedName>
        <fullName evidence="1">Kynureninase (L-kynurenine hydrolase)</fullName>
        <ecNumber evidence="1">3.7.1.3</ecNumber>
    </submittedName>
</protein>
<organism evidence="1 2">
    <name type="scientific">Linderina macrospora</name>
    <dbReference type="NCBI Taxonomy" id="4868"/>
    <lineage>
        <taxon>Eukaryota</taxon>
        <taxon>Fungi</taxon>
        <taxon>Fungi incertae sedis</taxon>
        <taxon>Zoopagomycota</taxon>
        <taxon>Kickxellomycotina</taxon>
        <taxon>Kickxellomycetes</taxon>
        <taxon>Kickxellales</taxon>
        <taxon>Kickxellaceae</taxon>
        <taxon>Linderina</taxon>
    </lineage>
</organism>
<name>A0ACC1JGM1_9FUNG</name>
<keyword evidence="2" id="KW-1185">Reference proteome</keyword>
<reference evidence="1" key="1">
    <citation type="submission" date="2022-07" db="EMBL/GenBank/DDBJ databases">
        <title>Phylogenomic reconstructions and comparative analyses of Kickxellomycotina fungi.</title>
        <authorList>
            <person name="Reynolds N.K."/>
            <person name="Stajich J.E."/>
            <person name="Barry K."/>
            <person name="Grigoriev I.V."/>
            <person name="Crous P."/>
            <person name="Smith M.E."/>
        </authorList>
    </citation>
    <scope>NUCLEOTIDE SEQUENCE</scope>
    <source>
        <strain evidence="1">NRRL 5244</strain>
    </source>
</reference>
<evidence type="ECO:0000313" key="1">
    <source>
        <dbReference type="EMBL" id="KAJ1950526.1"/>
    </source>
</evidence>
<dbReference type="EC" id="3.7.1.3" evidence="1"/>
<gene>
    <name evidence="1" type="primary">BNA5</name>
    <name evidence="1" type="ORF">FBU59_000641</name>
</gene>
<dbReference type="EMBL" id="JANBPW010000187">
    <property type="protein sequence ID" value="KAJ1950526.1"/>
    <property type="molecule type" value="Genomic_DNA"/>
</dbReference>
<accession>A0ACC1JGM1</accession>
<sequence>MLSESGQRTWPHGVQFSIKWGTPPALPLENSKSTNSDFVISHSSKHLLVMDKLQTIATSKSLDLDTLDFAQAMDARDPLAHLRSEFEIPTKAQVTANASLDDTPCTYLCGNSLGLLPKRSRRVITEELDEWAHRGVVGHHHHSLGRPWVDYREQIVEKMAPLFGAKPVEVGVMNSLTVNVHLMLASFYKPSGKRTKILIEAKAFPSDHYAVESQIQWHNLPKDAMLLATPRAGERTLRTEDILQLIEDQGEQIAVVMLSGVQYYTGQVFEMEKITRAAQAKGCIVGWDLAHAAGNVPVQLHDWNVDFACWCTYKYMNSGPGGISGFFVHERYAQDPSHHRLTGWWAHDAASRFQMTNEFTPNAGAAGFEISCTPVLVSASLLGSLEVFEMTSIAELRNKSELLTAYLEFLLLKHLGDKIEIMTPAEHRGAQLSVLVQTDLFERAFTTLMAEGIICDERKPDCIRLAPVPLYNTFEDVWVCVNVLRKALE</sequence>
<keyword evidence="1" id="KW-0378">Hydrolase</keyword>
<proteinExistence type="predicted"/>
<evidence type="ECO:0000313" key="2">
    <source>
        <dbReference type="Proteomes" id="UP001150603"/>
    </source>
</evidence>